<evidence type="ECO:0000313" key="2">
    <source>
        <dbReference type="Proteomes" id="UP001482620"/>
    </source>
</evidence>
<gene>
    <name evidence="1" type="ORF">ILYODFUR_004524</name>
</gene>
<evidence type="ECO:0000313" key="1">
    <source>
        <dbReference type="EMBL" id="MEQ2254514.1"/>
    </source>
</evidence>
<comment type="caution">
    <text evidence="1">The sequence shown here is derived from an EMBL/GenBank/DDBJ whole genome shotgun (WGS) entry which is preliminary data.</text>
</comment>
<protein>
    <submittedName>
        <fullName evidence="1">Uncharacterized protein</fullName>
    </submittedName>
</protein>
<accession>A0ABV0VBP7</accession>
<dbReference type="EMBL" id="JAHRIQ010104518">
    <property type="protein sequence ID" value="MEQ2254514.1"/>
    <property type="molecule type" value="Genomic_DNA"/>
</dbReference>
<keyword evidence="2" id="KW-1185">Reference proteome</keyword>
<name>A0ABV0VBP7_9TELE</name>
<dbReference type="Proteomes" id="UP001482620">
    <property type="component" value="Unassembled WGS sequence"/>
</dbReference>
<reference evidence="1 2" key="1">
    <citation type="submission" date="2021-06" db="EMBL/GenBank/DDBJ databases">
        <authorList>
            <person name="Palmer J.M."/>
        </authorList>
    </citation>
    <scope>NUCLEOTIDE SEQUENCE [LARGE SCALE GENOMIC DNA]</scope>
    <source>
        <strain evidence="2">if_2019</strain>
        <tissue evidence="1">Muscle</tissue>
    </source>
</reference>
<sequence>MRGRSFICWVTLEQQDRAQSGCGRQKHASACLKTACRRVPGDCARMPDGARPAVKACHDGPEKFVWQKEDEEGNPLPKRSRKEAMKLRDNERGVARLPRGREGALPLVKRPYCAVCSTSRIKFQMFKMPRGSTTTLCINCKAVIAVATKTCKSCQTMQPRKQRLAKKLAKFEAKKEGWLKN</sequence>
<organism evidence="1 2">
    <name type="scientific">Ilyodon furcidens</name>
    <name type="common">goldbreast splitfin</name>
    <dbReference type="NCBI Taxonomy" id="33524"/>
    <lineage>
        <taxon>Eukaryota</taxon>
        <taxon>Metazoa</taxon>
        <taxon>Chordata</taxon>
        <taxon>Craniata</taxon>
        <taxon>Vertebrata</taxon>
        <taxon>Euteleostomi</taxon>
        <taxon>Actinopterygii</taxon>
        <taxon>Neopterygii</taxon>
        <taxon>Teleostei</taxon>
        <taxon>Neoteleostei</taxon>
        <taxon>Acanthomorphata</taxon>
        <taxon>Ovalentaria</taxon>
        <taxon>Atherinomorphae</taxon>
        <taxon>Cyprinodontiformes</taxon>
        <taxon>Goodeidae</taxon>
        <taxon>Ilyodon</taxon>
    </lineage>
</organism>
<proteinExistence type="predicted"/>